<evidence type="ECO:0000256" key="1">
    <source>
        <dbReference type="SAM" id="MobiDB-lite"/>
    </source>
</evidence>
<dbReference type="SUPFAM" id="SSF56112">
    <property type="entry name" value="Protein kinase-like (PK-like)"/>
    <property type="match status" value="1"/>
</dbReference>
<protein>
    <recommendedName>
        <fullName evidence="2">Aminoglycoside phosphotransferase domain-containing protein</fullName>
    </recommendedName>
</protein>
<organism evidence="3 4">
    <name type="scientific">Aplosporella prunicola CBS 121167</name>
    <dbReference type="NCBI Taxonomy" id="1176127"/>
    <lineage>
        <taxon>Eukaryota</taxon>
        <taxon>Fungi</taxon>
        <taxon>Dikarya</taxon>
        <taxon>Ascomycota</taxon>
        <taxon>Pezizomycotina</taxon>
        <taxon>Dothideomycetes</taxon>
        <taxon>Dothideomycetes incertae sedis</taxon>
        <taxon>Botryosphaeriales</taxon>
        <taxon>Aplosporellaceae</taxon>
        <taxon>Aplosporella</taxon>
    </lineage>
</organism>
<reference evidence="3" key="1">
    <citation type="journal article" date="2020" name="Stud. Mycol.">
        <title>101 Dothideomycetes genomes: a test case for predicting lifestyles and emergence of pathogens.</title>
        <authorList>
            <person name="Haridas S."/>
            <person name="Albert R."/>
            <person name="Binder M."/>
            <person name="Bloem J."/>
            <person name="Labutti K."/>
            <person name="Salamov A."/>
            <person name="Andreopoulos B."/>
            <person name="Baker S."/>
            <person name="Barry K."/>
            <person name="Bills G."/>
            <person name="Bluhm B."/>
            <person name="Cannon C."/>
            <person name="Castanera R."/>
            <person name="Culley D."/>
            <person name="Daum C."/>
            <person name="Ezra D."/>
            <person name="Gonzalez J."/>
            <person name="Henrissat B."/>
            <person name="Kuo A."/>
            <person name="Liang C."/>
            <person name="Lipzen A."/>
            <person name="Lutzoni F."/>
            <person name="Magnuson J."/>
            <person name="Mondo S."/>
            <person name="Nolan M."/>
            <person name="Ohm R."/>
            <person name="Pangilinan J."/>
            <person name="Park H.-J."/>
            <person name="Ramirez L."/>
            <person name="Alfaro M."/>
            <person name="Sun H."/>
            <person name="Tritt A."/>
            <person name="Yoshinaga Y."/>
            <person name="Zwiers L.-H."/>
            <person name="Turgeon B."/>
            <person name="Goodwin S."/>
            <person name="Spatafora J."/>
            <person name="Crous P."/>
            <person name="Grigoriev I."/>
        </authorList>
    </citation>
    <scope>NUCLEOTIDE SEQUENCE</scope>
    <source>
        <strain evidence="3">CBS 121167</strain>
    </source>
</reference>
<feature type="region of interest" description="Disordered" evidence="1">
    <location>
        <begin position="75"/>
        <end position="120"/>
    </location>
</feature>
<dbReference type="RefSeq" id="XP_033398949.1">
    <property type="nucleotide sequence ID" value="XM_033540224.1"/>
</dbReference>
<evidence type="ECO:0000259" key="2">
    <source>
        <dbReference type="Pfam" id="PF01636"/>
    </source>
</evidence>
<dbReference type="InterPro" id="IPR011009">
    <property type="entry name" value="Kinase-like_dom_sf"/>
</dbReference>
<dbReference type="InterPro" id="IPR002575">
    <property type="entry name" value="Aminoglycoside_PTrfase"/>
</dbReference>
<dbReference type="EMBL" id="ML995482">
    <property type="protein sequence ID" value="KAF2143237.1"/>
    <property type="molecule type" value="Genomic_DNA"/>
</dbReference>
<name>A0A6A6BK73_9PEZI</name>
<feature type="compositionally biased region" description="Low complexity" evidence="1">
    <location>
        <begin position="79"/>
        <end position="94"/>
    </location>
</feature>
<gene>
    <name evidence="3" type="ORF">K452DRAFT_286061</name>
</gene>
<proteinExistence type="predicted"/>
<evidence type="ECO:0000313" key="3">
    <source>
        <dbReference type="EMBL" id="KAF2143237.1"/>
    </source>
</evidence>
<dbReference type="Proteomes" id="UP000799438">
    <property type="component" value="Unassembled WGS sequence"/>
</dbReference>
<dbReference type="AlphaFoldDB" id="A0A6A6BK73"/>
<dbReference type="Gene3D" id="3.90.1200.10">
    <property type="match status" value="1"/>
</dbReference>
<feature type="domain" description="Aminoglycoside phosphotransferase" evidence="2">
    <location>
        <begin position="157"/>
        <end position="329"/>
    </location>
</feature>
<dbReference type="OrthoDB" id="5598852at2759"/>
<sequence>MEAARNQVVHHQTSAATAAAERLSAFFSPAARAPPRDRCDDLALYITGLTRVVPTPSQGCHSYTVVCYNDDDDDEHSNTNHTTTSSSASSSSSSYLYADDKPPSTLPSTTTTPCDGHPHPRIVQFRVAGSKLSLRMLRAARIVHGFKVPYTTFEGELGRVPTELPLLVYAMDWIGGATPLQRFSQQRRLSETEAGRLETFAQELGAYFARAWLQPAETLGIKEADEEALAHRRDAVARVLRVGMEAGSPLPARVKALIPGLLAALGTLFSRNGPLRQVLTHGDLNASNLIIDPESFHVNGVVDWASAGVWPFGCELYVLQLLTGFWDDDHGNASTSAPIGITEENPNEAPSNAVASSSATSNTPTTGTASSTSTTTSASTSTSTPLPPHPHPPSSTPTSSPQQPRWRTYATAPRLYALFWHRFFALTHPLAPTPEARHAFLETVRPAWRLGLLLREGFVHAADGGVRGKVVGGGSTEGGAAKAGAGGGNVQLGLLERFLCDDAGIVDAGFDAVGGV</sequence>
<accession>A0A6A6BK73</accession>
<feature type="compositionally biased region" description="Low complexity" evidence="1">
    <location>
        <begin position="349"/>
        <end position="384"/>
    </location>
</feature>
<dbReference type="GeneID" id="54297720"/>
<evidence type="ECO:0000313" key="4">
    <source>
        <dbReference type="Proteomes" id="UP000799438"/>
    </source>
</evidence>
<keyword evidence="4" id="KW-1185">Reference proteome</keyword>
<feature type="compositionally biased region" description="Pro residues" evidence="1">
    <location>
        <begin position="385"/>
        <end position="395"/>
    </location>
</feature>
<dbReference type="Pfam" id="PF01636">
    <property type="entry name" value="APH"/>
    <property type="match status" value="1"/>
</dbReference>
<feature type="region of interest" description="Disordered" evidence="1">
    <location>
        <begin position="336"/>
        <end position="405"/>
    </location>
</feature>